<gene>
    <name evidence="1" type="ORF">KYC_06600</name>
</gene>
<accession>H0F3I0</accession>
<evidence type="ECO:0000313" key="1">
    <source>
        <dbReference type="EMBL" id="EHK67234.1"/>
    </source>
</evidence>
<name>H0F3I0_9BURK</name>
<keyword evidence="2" id="KW-1185">Reference proteome</keyword>
<reference evidence="1 2" key="1">
    <citation type="journal article" date="2012" name="J. Bacteriol.">
        <title>Genome sequence of the highly efficient arsenite-oxidizing bacterium Achromobacter arsenitoxydans SY8.</title>
        <authorList>
            <person name="Li X."/>
            <person name="Hu Y."/>
            <person name="Gong J."/>
            <person name="Lin Y."/>
            <person name="Johnstone L."/>
            <person name="Rensing C."/>
            <person name="Wang G."/>
        </authorList>
    </citation>
    <scope>NUCLEOTIDE SEQUENCE [LARGE SCALE GENOMIC DNA]</scope>
    <source>
        <strain evidence="1 2">SY8</strain>
    </source>
</reference>
<protein>
    <submittedName>
        <fullName evidence="1">Uncharacterized protein</fullName>
    </submittedName>
</protein>
<dbReference type="AlphaFoldDB" id="H0F3I0"/>
<organism evidence="1 2">
    <name type="scientific">Achromobacter arsenitoxydans SY8</name>
    <dbReference type="NCBI Taxonomy" id="477184"/>
    <lineage>
        <taxon>Bacteria</taxon>
        <taxon>Pseudomonadati</taxon>
        <taxon>Pseudomonadota</taxon>
        <taxon>Betaproteobacteria</taxon>
        <taxon>Burkholderiales</taxon>
        <taxon>Alcaligenaceae</taxon>
        <taxon>Achromobacter</taxon>
    </lineage>
</organism>
<comment type="caution">
    <text evidence="1">The sequence shown here is derived from an EMBL/GenBank/DDBJ whole genome shotgun (WGS) entry which is preliminary data.</text>
</comment>
<dbReference type="Proteomes" id="UP000003113">
    <property type="component" value="Unassembled WGS sequence"/>
</dbReference>
<sequence length="54" mass="5696">MHAGLFIACLLKIYVRLAPQCLGLEAEDASARTALYSSAAALALAESHMPNHAI</sequence>
<evidence type="ECO:0000313" key="2">
    <source>
        <dbReference type="Proteomes" id="UP000003113"/>
    </source>
</evidence>
<dbReference type="PATRIC" id="fig|477184.5.peg.1310"/>
<proteinExistence type="predicted"/>
<dbReference type="EMBL" id="AGUF01000029">
    <property type="protein sequence ID" value="EHK67234.1"/>
    <property type="molecule type" value="Genomic_DNA"/>
</dbReference>